<evidence type="ECO:0000313" key="5">
    <source>
        <dbReference type="Proteomes" id="UP000016924"/>
    </source>
</evidence>
<dbReference type="Proteomes" id="UP000016924">
    <property type="component" value="Unassembled WGS sequence"/>
</dbReference>
<dbReference type="OrthoDB" id="37659at2759"/>
<gene>
    <name evidence="4" type="ORF">W97_05343</name>
</gene>
<dbReference type="Pfam" id="PF00106">
    <property type="entry name" value="adh_short"/>
    <property type="match status" value="1"/>
</dbReference>
<dbReference type="RefSeq" id="XP_007781417.1">
    <property type="nucleotide sequence ID" value="XM_007783227.1"/>
</dbReference>
<dbReference type="HOGENOM" id="CLU_010194_2_6_1"/>
<dbReference type="EMBL" id="JH767578">
    <property type="protein sequence ID" value="EON66100.1"/>
    <property type="molecule type" value="Genomic_DNA"/>
</dbReference>
<dbReference type="PRINTS" id="PR00081">
    <property type="entry name" value="GDHRDH"/>
</dbReference>
<keyword evidence="2" id="KW-0560">Oxidoreductase</keyword>
<dbReference type="AlphaFoldDB" id="R7YW19"/>
<dbReference type="InterPro" id="IPR036291">
    <property type="entry name" value="NAD(P)-bd_dom_sf"/>
</dbReference>
<evidence type="ECO:0000313" key="4">
    <source>
        <dbReference type="EMBL" id="EON66100.1"/>
    </source>
</evidence>
<sequence>MRTLNFNCALITGGSGGIGRAMAEYLISQNKKVIIAGRTKSTLQSTAREIGAAAYYVLDTGRPDAIPGLIVQTTEVHPDLDCLIDNAGVQRPLQVLEMKAGAVSGEGGSGDRWERMGAVVMNVSSVPGYIPISVIKPGVQRDKSVAVVEIAPPMVATNLHRERTDPDDKKKEKNPNALSVDEFMESVIRESKEGKDVIGAGMSEKVVERWYNEFGGDYEKAVGTK</sequence>
<proteinExistence type="inferred from homology"/>
<feature type="compositionally biased region" description="Basic and acidic residues" evidence="3">
    <location>
        <begin position="159"/>
        <end position="174"/>
    </location>
</feature>
<dbReference type="GO" id="GO:0016020">
    <property type="term" value="C:membrane"/>
    <property type="evidence" value="ECO:0007669"/>
    <property type="project" value="TreeGrafter"/>
</dbReference>
<dbReference type="GeneID" id="19902654"/>
<comment type="similarity">
    <text evidence="1">Belongs to the short-chain dehydrogenases/reductases (SDR) family.</text>
</comment>
<keyword evidence="5" id="KW-1185">Reference proteome</keyword>
<name>R7YW19_CONA1</name>
<reference evidence="5" key="1">
    <citation type="submission" date="2012-06" db="EMBL/GenBank/DDBJ databases">
        <title>The genome sequence of Coniosporium apollinis CBS 100218.</title>
        <authorList>
            <consortium name="The Broad Institute Genome Sequencing Platform"/>
            <person name="Cuomo C."/>
            <person name="Gorbushina A."/>
            <person name="Noack S."/>
            <person name="Walker B."/>
            <person name="Young S.K."/>
            <person name="Zeng Q."/>
            <person name="Gargeya S."/>
            <person name="Fitzgerald M."/>
            <person name="Haas B."/>
            <person name="Abouelleil A."/>
            <person name="Alvarado L."/>
            <person name="Arachchi H.M."/>
            <person name="Berlin A.M."/>
            <person name="Chapman S.B."/>
            <person name="Goldberg J."/>
            <person name="Griggs A."/>
            <person name="Gujja S."/>
            <person name="Hansen M."/>
            <person name="Howarth C."/>
            <person name="Imamovic A."/>
            <person name="Larimer J."/>
            <person name="McCowan C."/>
            <person name="Montmayeur A."/>
            <person name="Murphy C."/>
            <person name="Neiman D."/>
            <person name="Pearson M."/>
            <person name="Priest M."/>
            <person name="Roberts A."/>
            <person name="Saif S."/>
            <person name="Shea T."/>
            <person name="Sisk P."/>
            <person name="Sykes S."/>
            <person name="Wortman J."/>
            <person name="Nusbaum C."/>
            <person name="Birren B."/>
        </authorList>
    </citation>
    <scope>NUCLEOTIDE SEQUENCE [LARGE SCALE GENOMIC DNA]</scope>
    <source>
        <strain evidence="5">CBS 100218</strain>
    </source>
</reference>
<dbReference type="STRING" id="1168221.R7YW19"/>
<feature type="region of interest" description="Disordered" evidence="3">
    <location>
        <begin position="158"/>
        <end position="178"/>
    </location>
</feature>
<dbReference type="GO" id="GO:0016491">
    <property type="term" value="F:oxidoreductase activity"/>
    <property type="evidence" value="ECO:0007669"/>
    <property type="project" value="UniProtKB-KW"/>
</dbReference>
<dbReference type="PANTHER" id="PTHR44196:SF1">
    <property type="entry name" value="DEHYDROGENASE_REDUCTASE SDR FAMILY MEMBER 7B"/>
    <property type="match status" value="1"/>
</dbReference>
<dbReference type="OMA" id="KAWVHFW"/>
<evidence type="ECO:0000256" key="3">
    <source>
        <dbReference type="SAM" id="MobiDB-lite"/>
    </source>
</evidence>
<dbReference type="Gene3D" id="3.40.50.720">
    <property type="entry name" value="NAD(P)-binding Rossmann-like Domain"/>
    <property type="match status" value="1"/>
</dbReference>
<dbReference type="SUPFAM" id="SSF51735">
    <property type="entry name" value="NAD(P)-binding Rossmann-fold domains"/>
    <property type="match status" value="1"/>
</dbReference>
<evidence type="ECO:0000256" key="2">
    <source>
        <dbReference type="ARBA" id="ARBA00023002"/>
    </source>
</evidence>
<dbReference type="InterPro" id="IPR002347">
    <property type="entry name" value="SDR_fam"/>
</dbReference>
<evidence type="ECO:0000256" key="1">
    <source>
        <dbReference type="ARBA" id="ARBA00006484"/>
    </source>
</evidence>
<accession>R7YW19</accession>
<dbReference type="eggNOG" id="KOG1205">
    <property type="taxonomic scope" value="Eukaryota"/>
</dbReference>
<protein>
    <submittedName>
        <fullName evidence="4">Uncharacterized protein</fullName>
    </submittedName>
</protein>
<dbReference type="PANTHER" id="PTHR44196">
    <property type="entry name" value="DEHYDROGENASE/REDUCTASE SDR FAMILY MEMBER 7B"/>
    <property type="match status" value="1"/>
</dbReference>
<organism evidence="4 5">
    <name type="scientific">Coniosporium apollinis (strain CBS 100218)</name>
    <name type="common">Rock-inhabiting black yeast</name>
    <dbReference type="NCBI Taxonomy" id="1168221"/>
    <lineage>
        <taxon>Eukaryota</taxon>
        <taxon>Fungi</taxon>
        <taxon>Dikarya</taxon>
        <taxon>Ascomycota</taxon>
        <taxon>Pezizomycotina</taxon>
        <taxon>Dothideomycetes</taxon>
        <taxon>Dothideomycetes incertae sedis</taxon>
        <taxon>Coniosporium</taxon>
    </lineage>
</organism>